<evidence type="ECO:0000313" key="2">
    <source>
        <dbReference type="EMBL" id="KAG9458038.1"/>
    </source>
</evidence>
<feature type="compositionally biased region" description="Basic and acidic residues" evidence="1">
    <location>
        <begin position="43"/>
        <end position="60"/>
    </location>
</feature>
<reference evidence="2 3" key="1">
    <citation type="submission" date="2021-07" db="EMBL/GenBank/DDBJ databases">
        <title>The Aristolochia fimbriata genome: insights into angiosperm evolution, floral development and chemical biosynthesis.</title>
        <authorList>
            <person name="Jiao Y."/>
        </authorList>
    </citation>
    <scope>NUCLEOTIDE SEQUENCE [LARGE SCALE GENOMIC DNA]</scope>
    <source>
        <strain evidence="2">IBCAS-2021</strain>
        <tissue evidence="2">Leaf</tissue>
    </source>
</reference>
<gene>
    <name evidence="2" type="ORF">H6P81_002546</name>
</gene>
<dbReference type="Proteomes" id="UP000825729">
    <property type="component" value="Unassembled WGS sequence"/>
</dbReference>
<dbReference type="EMBL" id="JAINDJ010000002">
    <property type="protein sequence ID" value="KAG9458038.1"/>
    <property type="molecule type" value="Genomic_DNA"/>
</dbReference>
<organism evidence="2 3">
    <name type="scientific">Aristolochia fimbriata</name>
    <name type="common">White veined hardy Dutchman's pipe vine</name>
    <dbReference type="NCBI Taxonomy" id="158543"/>
    <lineage>
        <taxon>Eukaryota</taxon>
        <taxon>Viridiplantae</taxon>
        <taxon>Streptophyta</taxon>
        <taxon>Embryophyta</taxon>
        <taxon>Tracheophyta</taxon>
        <taxon>Spermatophyta</taxon>
        <taxon>Magnoliopsida</taxon>
        <taxon>Magnoliidae</taxon>
        <taxon>Piperales</taxon>
        <taxon>Aristolochiaceae</taxon>
        <taxon>Aristolochia</taxon>
    </lineage>
</organism>
<feature type="compositionally biased region" description="Polar residues" evidence="1">
    <location>
        <begin position="1"/>
        <end position="16"/>
    </location>
</feature>
<dbReference type="AlphaFoldDB" id="A0AAV7FAR8"/>
<feature type="compositionally biased region" description="Basic and acidic residues" evidence="1">
    <location>
        <begin position="80"/>
        <end position="91"/>
    </location>
</feature>
<feature type="region of interest" description="Disordered" evidence="1">
    <location>
        <begin position="1"/>
        <end position="20"/>
    </location>
</feature>
<evidence type="ECO:0000313" key="3">
    <source>
        <dbReference type="Proteomes" id="UP000825729"/>
    </source>
</evidence>
<protein>
    <submittedName>
        <fullName evidence="2">Uncharacterized protein</fullName>
    </submittedName>
</protein>
<name>A0AAV7FAR8_ARIFI</name>
<sequence>MDNQHNSDQGKLTSTDVIPAKHTEFVLNRADTNHNIHMVKQSLKRDTKSSTDPGRVDKPRTQKPYTIIESADLRKQKRKTREEKRREEKNQKGNKHKKAQGSEDADSIPPFRSSMNDEIEENRSIDARERLDEKLLSIRPDRSIDQSLLQKEDKIGILAPISSFRDAGFLFSFALWFLTSTVVANEERIGKGTLSNRVKPAAKGRNEEGREAIIEKARCLPVPQKEQGSGFKASAMVELLPTGIQIRHWDSYVCGRLSRTGSQTGSSTGRSYHQSDSSSLDERVTEWLF</sequence>
<proteinExistence type="predicted"/>
<accession>A0AAV7FAR8</accession>
<evidence type="ECO:0000256" key="1">
    <source>
        <dbReference type="SAM" id="MobiDB-lite"/>
    </source>
</evidence>
<keyword evidence="3" id="KW-1185">Reference proteome</keyword>
<comment type="caution">
    <text evidence="2">The sequence shown here is derived from an EMBL/GenBank/DDBJ whole genome shotgun (WGS) entry which is preliminary data.</text>
</comment>
<feature type="region of interest" description="Disordered" evidence="1">
    <location>
        <begin position="27"/>
        <end position="122"/>
    </location>
</feature>